<feature type="domain" description="PAS" evidence="2">
    <location>
        <begin position="22"/>
        <end position="71"/>
    </location>
</feature>
<dbReference type="Gene3D" id="3.30.450.20">
    <property type="entry name" value="PAS domain"/>
    <property type="match status" value="4"/>
</dbReference>
<evidence type="ECO:0000259" key="4">
    <source>
        <dbReference type="PROSITE" id="PS50887"/>
    </source>
</evidence>
<sequence>MPEFDFEEMFNEAPLPAYILQDGVFRLANKAMAGITGYSAGELPGTPFTWLCHPDDSPGLINVVKKLLDGGEHPVSHNFRGVNKQGDTLLVKTYLSRIEFDGRPAVLGQVIDETRQSLAEEKLLADRHRFFSVLNELPAVVYLQSPDYTIPFANRLLRERYGDPEGRFCYDIFHGRKTPCEICRTFRVFKTGRTQKREKFRESDGGVFEVYDYPFWDVDGSPLVLELCINITERKQVERALQESEARLRRITDNMLDLISQTDIRGKYLYVSPSHGPVLGYKPEYFQEKTIFDFLHPEDLKRITEEFYNSMRTSSSGKAEYRFRHADGRYLWLETVGNPLFDDSWSVTGAIFSSRDITRRKQAEEEAVRQKAYFQQLFESSPEAIVILGNNNRIINANKGFKQLFDYSIGEIKGKLLNDVIVPGEFSGEAAFLFDTVSGGQVVQREAVRKRRDGTLVDVSILGFPIVVDGKQAGIYAIYSDISERKQAVNKLTYYSMHDQLTGLYNRTFFERKMRELAAGAHMPFGIIVCDVDGLKLINDTMGHDAGDALLKAAAMVVKKCFRQGDTVARIGGDEFAVLLLQSGKTVVENAVLRIRAGITGYNETNPELPLSISVGFAIAGGPGANPGDIFKEADNNMYREKLHRSRSARSAIVKTLMKALEARDFITEGHADRLQDLVAGLAVALGLSRRRITDLRLLAKFHDIGKVGVPDRILFKPGPLTPEEFAEMRLHCEIGHRIALSAQDLAPIADWVLKHHEWWNGQGYPLGLKGEEIPLECRILAIADAYDAMTSDRPYRKAMPSGEALKVIKSCSGTQFDPYLVKAFEKNYKIFEEKKGIFEKEEKNI</sequence>
<keyword evidence="7" id="KW-1185">Reference proteome</keyword>
<dbReference type="Gene3D" id="1.10.3210.10">
    <property type="entry name" value="Hypothetical protein af1432"/>
    <property type="match status" value="1"/>
</dbReference>
<dbReference type="InterPro" id="IPR003607">
    <property type="entry name" value="HD/PDEase_dom"/>
</dbReference>
<proteinExistence type="predicted"/>
<dbReference type="InterPro" id="IPR000160">
    <property type="entry name" value="GGDEF_dom"/>
</dbReference>
<dbReference type="OrthoDB" id="9798833at2"/>
<dbReference type="InterPro" id="IPR043128">
    <property type="entry name" value="Rev_trsase/Diguanyl_cyclase"/>
</dbReference>
<dbReference type="PANTHER" id="PTHR44757">
    <property type="entry name" value="DIGUANYLATE CYCLASE DGCP"/>
    <property type="match status" value="1"/>
</dbReference>
<evidence type="ECO:0000256" key="1">
    <source>
        <dbReference type="SAM" id="Coils"/>
    </source>
</evidence>
<dbReference type="InterPro" id="IPR052155">
    <property type="entry name" value="Biofilm_reg_signaling"/>
</dbReference>
<evidence type="ECO:0000313" key="7">
    <source>
        <dbReference type="Proteomes" id="UP000239549"/>
    </source>
</evidence>
<dbReference type="SUPFAM" id="SSF109604">
    <property type="entry name" value="HD-domain/PDEase-like"/>
    <property type="match status" value="1"/>
</dbReference>
<name>A0A2L2XDI3_9FIRM</name>
<feature type="domain" description="PAS" evidence="2">
    <location>
        <begin position="244"/>
        <end position="314"/>
    </location>
</feature>
<dbReference type="Pfam" id="PF08447">
    <property type="entry name" value="PAS_3"/>
    <property type="match status" value="2"/>
</dbReference>
<dbReference type="CDD" id="cd00130">
    <property type="entry name" value="PAS"/>
    <property type="match status" value="3"/>
</dbReference>
<dbReference type="InterPro" id="IPR001610">
    <property type="entry name" value="PAC"/>
</dbReference>
<dbReference type="PROSITE" id="PS50112">
    <property type="entry name" value="PAS"/>
    <property type="match status" value="3"/>
</dbReference>
<dbReference type="SMART" id="SM00267">
    <property type="entry name" value="GGDEF"/>
    <property type="match status" value="1"/>
</dbReference>
<reference evidence="7" key="1">
    <citation type="submission" date="2018-02" db="EMBL/GenBank/DDBJ databases">
        <title>Genome sequence of Desulfocucumis palustris strain NAW-5.</title>
        <authorList>
            <person name="Watanabe M."/>
            <person name="Kojima H."/>
            <person name="Fukui M."/>
        </authorList>
    </citation>
    <scope>NUCLEOTIDE SEQUENCE [LARGE SCALE GENOMIC DNA]</scope>
    <source>
        <strain evidence="7">NAW-5</strain>
    </source>
</reference>
<evidence type="ECO:0000259" key="3">
    <source>
        <dbReference type="PROSITE" id="PS50113"/>
    </source>
</evidence>
<evidence type="ECO:0000259" key="5">
    <source>
        <dbReference type="PROSITE" id="PS51832"/>
    </source>
</evidence>
<feature type="domain" description="HD-GYP" evidence="5">
    <location>
        <begin position="646"/>
        <end position="841"/>
    </location>
</feature>
<dbReference type="InterPro" id="IPR029787">
    <property type="entry name" value="Nucleotide_cyclase"/>
</dbReference>
<evidence type="ECO:0000259" key="2">
    <source>
        <dbReference type="PROSITE" id="PS50112"/>
    </source>
</evidence>
<feature type="domain" description="PAC" evidence="3">
    <location>
        <begin position="317"/>
        <end position="369"/>
    </location>
</feature>
<dbReference type="CDD" id="cd00077">
    <property type="entry name" value="HDc"/>
    <property type="match status" value="1"/>
</dbReference>
<dbReference type="SMART" id="SM00471">
    <property type="entry name" value="HDc"/>
    <property type="match status" value="1"/>
</dbReference>
<dbReference type="NCBIfam" id="TIGR00254">
    <property type="entry name" value="GGDEF"/>
    <property type="match status" value="1"/>
</dbReference>
<dbReference type="PANTHER" id="PTHR44757:SF2">
    <property type="entry name" value="BIOFILM ARCHITECTURE MAINTENANCE PROTEIN MBAA"/>
    <property type="match status" value="1"/>
</dbReference>
<dbReference type="SUPFAM" id="SSF55073">
    <property type="entry name" value="Nucleotide cyclase"/>
    <property type="match status" value="1"/>
</dbReference>
<dbReference type="InterPro" id="IPR000014">
    <property type="entry name" value="PAS"/>
</dbReference>
<feature type="domain" description="GGDEF" evidence="4">
    <location>
        <begin position="523"/>
        <end position="655"/>
    </location>
</feature>
<dbReference type="RefSeq" id="WP_104372570.1">
    <property type="nucleotide sequence ID" value="NZ_BFAV01000130.1"/>
</dbReference>
<feature type="domain" description="PAS" evidence="2">
    <location>
        <begin position="370"/>
        <end position="440"/>
    </location>
</feature>
<dbReference type="InterPro" id="IPR035965">
    <property type="entry name" value="PAS-like_dom_sf"/>
</dbReference>
<protein>
    <submittedName>
        <fullName evidence="6">Adenylate/guanylate cyclase</fullName>
    </submittedName>
</protein>
<dbReference type="PROSITE" id="PS51832">
    <property type="entry name" value="HD_GYP"/>
    <property type="match status" value="1"/>
</dbReference>
<gene>
    <name evidence="6" type="ORF">DCCM_3410</name>
</gene>
<dbReference type="InterPro" id="IPR013655">
    <property type="entry name" value="PAS_fold_3"/>
</dbReference>
<dbReference type="SMART" id="SM00086">
    <property type="entry name" value="PAC"/>
    <property type="match status" value="2"/>
</dbReference>
<dbReference type="Pfam" id="PF13487">
    <property type="entry name" value="HD_5"/>
    <property type="match status" value="1"/>
</dbReference>
<dbReference type="Pfam" id="PF13426">
    <property type="entry name" value="PAS_9"/>
    <property type="match status" value="1"/>
</dbReference>
<comment type="caution">
    <text evidence="6">The sequence shown here is derived from an EMBL/GenBank/DDBJ whole genome shotgun (WGS) entry which is preliminary data.</text>
</comment>
<dbReference type="SUPFAM" id="SSF55785">
    <property type="entry name" value="PYP-like sensor domain (PAS domain)"/>
    <property type="match status" value="4"/>
</dbReference>
<keyword evidence="1" id="KW-0175">Coiled coil</keyword>
<dbReference type="NCBIfam" id="TIGR00229">
    <property type="entry name" value="sensory_box"/>
    <property type="match status" value="3"/>
</dbReference>
<evidence type="ECO:0000313" key="6">
    <source>
        <dbReference type="EMBL" id="GBF34298.1"/>
    </source>
</evidence>
<dbReference type="Pfam" id="PF00990">
    <property type="entry name" value="GGDEF"/>
    <property type="match status" value="1"/>
</dbReference>
<dbReference type="InterPro" id="IPR000700">
    <property type="entry name" value="PAS-assoc_C"/>
</dbReference>
<dbReference type="EMBL" id="BFAV01000130">
    <property type="protein sequence ID" value="GBF34298.1"/>
    <property type="molecule type" value="Genomic_DNA"/>
</dbReference>
<dbReference type="Gene3D" id="3.30.70.270">
    <property type="match status" value="1"/>
</dbReference>
<accession>A0A2L2XDI3</accession>
<dbReference type="PROSITE" id="PS50887">
    <property type="entry name" value="GGDEF"/>
    <property type="match status" value="1"/>
</dbReference>
<dbReference type="Proteomes" id="UP000239549">
    <property type="component" value="Unassembled WGS sequence"/>
</dbReference>
<organism evidence="6 7">
    <name type="scientific">Desulfocucumis palustris</name>
    <dbReference type="NCBI Taxonomy" id="1898651"/>
    <lineage>
        <taxon>Bacteria</taxon>
        <taxon>Bacillati</taxon>
        <taxon>Bacillota</taxon>
        <taxon>Clostridia</taxon>
        <taxon>Eubacteriales</taxon>
        <taxon>Desulfocucumaceae</taxon>
        <taxon>Desulfocucumis</taxon>
    </lineage>
</organism>
<feature type="coiled-coil region" evidence="1">
    <location>
        <begin position="234"/>
        <end position="261"/>
    </location>
</feature>
<dbReference type="CDD" id="cd01949">
    <property type="entry name" value="GGDEF"/>
    <property type="match status" value="1"/>
</dbReference>
<dbReference type="AlphaFoldDB" id="A0A2L2XDI3"/>
<dbReference type="PROSITE" id="PS50113">
    <property type="entry name" value="PAC"/>
    <property type="match status" value="1"/>
</dbReference>
<dbReference type="InterPro" id="IPR037522">
    <property type="entry name" value="HD_GYP_dom"/>
</dbReference>
<dbReference type="SMART" id="SM00091">
    <property type="entry name" value="PAS"/>
    <property type="match status" value="4"/>
</dbReference>